<evidence type="ECO:0000256" key="1">
    <source>
        <dbReference type="ARBA" id="ARBA00004370"/>
    </source>
</evidence>
<keyword evidence="2" id="KW-0813">Transport</keyword>
<keyword evidence="12" id="KW-1185">Reference proteome</keyword>
<dbReference type="InterPro" id="IPR035892">
    <property type="entry name" value="C2_domain_sf"/>
</dbReference>
<feature type="domain" description="C2" evidence="9">
    <location>
        <begin position="970"/>
        <end position="1092"/>
    </location>
</feature>
<evidence type="ECO:0000259" key="10">
    <source>
        <dbReference type="PROSITE" id="PS51847"/>
    </source>
</evidence>
<reference evidence="11 12" key="1">
    <citation type="journal article" date="2011" name="Proc. Natl. Acad. Sci. U.S.A.">
        <title>Evolutionary erosion of yeast sex chromosomes by mating-type switching accidents.</title>
        <authorList>
            <person name="Gordon J.L."/>
            <person name="Armisen D."/>
            <person name="Proux-Wera E."/>
            <person name="Oheigeartaigh S.S."/>
            <person name="Byrne K.P."/>
            <person name="Wolfe K.H."/>
        </authorList>
    </citation>
    <scope>NUCLEOTIDE SEQUENCE [LARGE SCALE GENOMIC DNA]</scope>
    <source>
        <strain evidence="12">ATCC 76901 / BCRC 22586 / CBS 4309 / NBRC 1992 / NRRL Y-12630</strain>
    </source>
</reference>
<dbReference type="CDD" id="cd21678">
    <property type="entry name" value="SMP_TCB"/>
    <property type="match status" value="1"/>
</dbReference>
<dbReference type="GO" id="GO:0055091">
    <property type="term" value="P:phospholipid homeostasis"/>
    <property type="evidence" value="ECO:0007669"/>
    <property type="project" value="EnsemblFungi"/>
</dbReference>
<evidence type="ECO:0000256" key="2">
    <source>
        <dbReference type="ARBA" id="ARBA00022448"/>
    </source>
</evidence>
<evidence type="ECO:0000256" key="7">
    <source>
        <dbReference type="SAM" id="MobiDB-lite"/>
    </source>
</evidence>
<dbReference type="PANTHER" id="PTHR46980:SF2">
    <property type="entry name" value="TRICALBIN-1-RELATED"/>
    <property type="match status" value="1"/>
</dbReference>
<dbReference type="AlphaFoldDB" id="G0VIC7"/>
<dbReference type="Gene3D" id="2.60.40.150">
    <property type="entry name" value="C2 domain"/>
    <property type="match status" value="3"/>
</dbReference>
<dbReference type="HOGENOM" id="CLU_001661_1_0_1"/>
<protein>
    <recommendedName>
        <fullName evidence="13">C2 domain-containing protein</fullName>
    </recommendedName>
</protein>
<feature type="coiled-coil region" evidence="6">
    <location>
        <begin position="797"/>
        <end position="848"/>
    </location>
</feature>
<dbReference type="GO" id="GO:0090158">
    <property type="term" value="P:endoplasmic reticulum membrane organization"/>
    <property type="evidence" value="ECO:0007669"/>
    <property type="project" value="EnsemblFungi"/>
</dbReference>
<dbReference type="GO" id="GO:0061817">
    <property type="term" value="P:endoplasmic reticulum-plasma membrane tethering"/>
    <property type="evidence" value="ECO:0007669"/>
    <property type="project" value="InterPro"/>
</dbReference>
<feature type="domain" description="C2" evidence="9">
    <location>
        <begin position="637"/>
        <end position="754"/>
    </location>
</feature>
<dbReference type="SUPFAM" id="SSF49562">
    <property type="entry name" value="C2 domain (Calcium/lipid-binding domain, CaLB)"/>
    <property type="match status" value="4"/>
</dbReference>
<dbReference type="Pfam" id="PF25669">
    <property type="entry name" value="SMP_MUG190-like"/>
    <property type="match status" value="1"/>
</dbReference>
<dbReference type="Pfam" id="PF00168">
    <property type="entry name" value="C2"/>
    <property type="match status" value="4"/>
</dbReference>
<dbReference type="SMART" id="SM00239">
    <property type="entry name" value="C2"/>
    <property type="match status" value="4"/>
</dbReference>
<organism evidence="11 12">
    <name type="scientific">Naumovozyma castellii</name>
    <name type="common">Yeast</name>
    <name type="synonym">Saccharomyces castellii</name>
    <dbReference type="NCBI Taxonomy" id="27288"/>
    <lineage>
        <taxon>Eukaryota</taxon>
        <taxon>Fungi</taxon>
        <taxon>Dikarya</taxon>
        <taxon>Ascomycota</taxon>
        <taxon>Saccharomycotina</taxon>
        <taxon>Saccharomycetes</taxon>
        <taxon>Saccharomycetales</taxon>
        <taxon>Saccharomycetaceae</taxon>
        <taxon>Naumovozyma</taxon>
    </lineage>
</organism>
<feature type="compositionally biased region" description="Basic and acidic residues" evidence="7">
    <location>
        <begin position="1"/>
        <end position="10"/>
    </location>
</feature>
<dbReference type="InterPro" id="IPR056910">
    <property type="entry name" value="TCB1-3_C2"/>
</dbReference>
<evidence type="ECO:0000256" key="3">
    <source>
        <dbReference type="ARBA" id="ARBA00023055"/>
    </source>
</evidence>
<dbReference type="InterPro" id="IPR031468">
    <property type="entry name" value="SMP_LBD"/>
</dbReference>
<dbReference type="RefSeq" id="XP_003677514.1">
    <property type="nucleotide sequence ID" value="XM_003677466.1"/>
</dbReference>
<evidence type="ECO:0000256" key="6">
    <source>
        <dbReference type="SAM" id="Coils"/>
    </source>
</evidence>
<evidence type="ECO:0000256" key="5">
    <source>
        <dbReference type="ARBA" id="ARBA00023136"/>
    </source>
</evidence>
<dbReference type="InterPro" id="IPR017147">
    <property type="entry name" value="Tricalbin"/>
</dbReference>
<dbReference type="GO" id="GO:0016020">
    <property type="term" value="C:membrane"/>
    <property type="evidence" value="ECO:0007669"/>
    <property type="project" value="UniProtKB-SubCell"/>
</dbReference>
<accession>G0VIC7</accession>
<keyword evidence="6" id="KW-0175">Coiled coil</keyword>
<keyword evidence="8" id="KW-0812">Transmembrane</keyword>
<dbReference type="OrthoDB" id="1029639at2759"/>
<dbReference type="Proteomes" id="UP000001640">
    <property type="component" value="Chromosome 7"/>
</dbReference>
<feature type="transmembrane region" description="Helical" evidence="8">
    <location>
        <begin position="127"/>
        <end position="144"/>
    </location>
</feature>
<evidence type="ECO:0000256" key="4">
    <source>
        <dbReference type="ARBA" id="ARBA00023121"/>
    </source>
</evidence>
<feature type="domain" description="C2" evidence="9">
    <location>
        <begin position="363"/>
        <end position="485"/>
    </location>
</feature>
<dbReference type="InterPro" id="IPR000008">
    <property type="entry name" value="C2_dom"/>
</dbReference>
<comment type="subcellular location">
    <subcellularLocation>
        <location evidence="1">Membrane</location>
    </subcellularLocation>
</comment>
<dbReference type="eggNOG" id="KOG1012">
    <property type="taxonomic scope" value="Eukaryota"/>
</dbReference>
<keyword evidence="4" id="KW-0446">Lipid-binding</keyword>
<dbReference type="InterPro" id="IPR037756">
    <property type="entry name" value="C2D_Tricalbin"/>
</dbReference>
<evidence type="ECO:0000313" key="12">
    <source>
        <dbReference type="Proteomes" id="UP000001640"/>
    </source>
</evidence>
<dbReference type="InterPro" id="IPR052455">
    <property type="entry name" value="Tricalbin_domain"/>
</dbReference>
<dbReference type="PROSITE" id="PS50004">
    <property type="entry name" value="C2"/>
    <property type="match status" value="3"/>
</dbReference>
<dbReference type="CDD" id="cd04040">
    <property type="entry name" value="C2D_Tricalbin-like"/>
    <property type="match status" value="1"/>
</dbReference>
<dbReference type="KEGG" id="ncs:NCAS_0G02750"/>
<dbReference type="PANTHER" id="PTHR46980">
    <property type="entry name" value="TRICALBIN-1-RELATED"/>
    <property type="match status" value="1"/>
</dbReference>
<dbReference type="GO" id="GO:0035621">
    <property type="term" value="P:ER to Golgi ceramide transport"/>
    <property type="evidence" value="ECO:0007669"/>
    <property type="project" value="EnsemblFungi"/>
</dbReference>
<feature type="transmembrane region" description="Helical" evidence="8">
    <location>
        <begin position="273"/>
        <end position="291"/>
    </location>
</feature>
<dbReference type="InParanoid" id="G0VIC7"/>
<dbReference type="GO" id="GO:0032541">
    <property type="term" value="C:cortical endoplasmic reticulum"/>
    <property type="evidence" value="ECO:0007669"/>
    <property type="project" value="EnsemblFungi"/>
</dbReference>
<reference key="2">
    <citation type="submission" date="2011-08" db="EMBL/GenBank/DDBJ databases">
        <title>Genome sequence of Naumovozyma castellii.</title>
        <authorList>
            <person name="Gordon J.L."/>
            <person name="Armisen D."/>
            <person name="Proux-Wera E."/>
            <person name="OhEigeartaigh S.S."/>
            <person name="Byrne K.P."/>
            <person name="Wolfe K.H."/>
        </authorList>
    </citation>
    <scope>NUCLEOTIDE SEQUENCE</scope>
    <source>
        <strain>Type strain:CBS 4309</strain>
    </source>
</reference>
<dbReference type="GO" id="GO:0008289">
    <property type="term" value="F:lipid binding"/>
    <property type="evidence" value="ECO:0007669"/>
    <property type="project" value="UniProtKB-KW"/>
</dbReference>
<name>G0VIC7_NAUCA</name>
<dbReference type="GO" id="GO:0060304">
    <property type="term" value="P:regulation of phosphatidylinositol dephosphorylation"/>
    <property type="evidence" value="ECO:0007669"/>
    <property type="project" value="EnsemblFungi"/>
</dbReference>
<keyword evidence="3" id="KW-0445">Lipid transport</keyword>
<gene>
    <name evidence="11" type="primary">NCAS0G02750</name>
    <name evidence="11" type="ordered locus">NCAS_0G02750</name>
</gene>
<dbReference type="GeneID" id="96904827"/>
<dbReference type="PROSITE" id="PS51847">
    <property type="entry name" value="SMP"/>
    <property type="match status" value="1"/>
</dbReference>
<dbReference type="Pfam" id="PF24920">
    <property type="entry name" value="C2_TCB1"/>
    <property type="match status" value="1"/>
</dbReference>
<feature type="domain" description="SMP-LTD" evidence="10">
    <location>
        <begin position="169"/>
        <end position="372"/>
    </location>
</feature>
<evidence type="ECO:0000259" key="9">
    <source>
        <dbReference type="PROSITE" id="PS50004"/>
    </source>
</evidence>
<keyword evidence="8" id="KW-1133">Transmembrane helix</keyword>
<dbReference type="OMA" id="VLMDDYM"/>
<evidence type="ECO:0000256" key="8">
    <source>
        <dbReference type="SAM" id="Phobius"/>
    </source>
</evidence>
<dbReference type="EMBL" id="HE576758">
    <property type="protein sequence ID" value="CCC71162.1"/>
    <property type="molecule type" value="Genomic_DNA"/>
</dbReference>
<dbReference type="PIRSF" id="PIRSF037232">
    <property type="entry name" value="Tricalbin"/>
    <property type="match status" value="1"/>
</dbReference>
<sequence length="1179" mass="133563">MPPQKEEKLKQAGLVYPSANPKKKDNDYTLTTNSVDNAEDLDKNIAKERNTTTKKTTKEASYIGWRQIGGWEESDFLTADDFLLDSNNETFLDNLIPEKMYGEWYHSVGSCAIGGILSFGLGYFKFSFAPVFLLMAIVCLYYRTSIKKYRTKIKDLIERENAVAKIENDTESIEWLNHFMEKYWCLIEPTISEQVVTNVNTTLNNLYSLPKFVQSVWIDQLTLGVKSPRIDGLKTLQNTSSDVVVMDWQLSLIPHDISDMTAKQMRNYVNEKLVLKFNLFGIVIPISLSELCIEAKARIRFQLMDASPHIETINIQLLEIPNLDFVVSLFSSSIFNLELLAIPGLMPFIRAMAKKYMGPILLPPFSLQLSLPQIISGSNISIGILEIRIKNVQNLKRSTNPLNAVGSPYLTFRSGSKLLATSNTSVSKYNPEWDETIYIQLKTFFNPITVTLLDKMEKLKDKSIGVLQLNLASLRKTPQQRHLKSFFLRNSRNVGDLHFDLHFHPTLNQKRLPDGTIEEIPDLTSGIGLINIESLKLINQKSKKLNLYVEVYINSKLVWTTKKISGINSFEWNSTYEAIVLDCLMTRCKFQIKNHKDEIIASTTQTLSSLLDRTMIDKNSIPLKNGKGDLKIITHWKPVDLGIKNDMVPYIPPIGIVRIFVNKAKNLKNTDKLAVCDPYVKILVDDIEKGRTPEKWDTLNPIWNTAISVAVTSPNQKITIQCNSHRTLGGDLTIGTLKLPLQGLFQKDRTDNYTEYIDDKQRTGLLYNNRGLSGELTYYVSFYPSLPILSLEEIHQLDKINERKQSLLSSKEQLTVDNDRSEEKLREIEQEENELNELQDVFNSKMMLQLEELVQYPVGIITVSILGGELPEPGLYVQTFFDSCGYPNFIGPRCSIRTINTGWTGDYMVKELEWSVTTFKVTKNRNANKAEECICQLDIPTFELVKNCYKTPKILNLTGISTAKLLVQVSWLPLNVTKLPQSDLITNSGDLTITIKNAKTLPVGDRNGHSDPYLKFYLNDERDYFFKTKIKKRTLNPVWNETTKPIQIDNRVNDCILIDVMDQDYGRKNDFLGKAKVPLDEIDPEKPTTLTVPVLKKDGKDGGSLQLEFQFEPRYTLNVSKRTDNIGDLAARGIGTGIRTGTTVVNTSIVTMGKVMEEGQAKLKAGLVSGLTSKLAGSL</sequence>
<feature type="region of interest" description="Disordered" evidence="7">
    <location>
        <begin position="1"/>
        <end position="30"/>
    </location>
</feature>
<evidence type="ECO:0000313" key="11">
    <source>
        <dbReference type="EMBL" id="CCC71162.1"/>
    </source>
</evidence>
<proteinExistence type="predicted"/>
<evidence type="ECO:0008006" key="13">
    <source>
        <dbReference type="Google" id="ProtNLM"/>
    </source>
</evidence>
<keyword evidence="5 8" id="KW-0472">Membrane</keyword>
<dbReference type="GO" id="GO:0005933">
    <property type="term" value="C:cellular bud"/>
    <property type="evidence" value="ECO:0007669"/>
    <property type="project" value="EnsemblFungi"/>
</dbReference>